<keyword evidence="11 18" id="KW-0418">Kinase</keyword>
<keyword evidence="13 18" id="KW-0460">Magnesium</keyword>
<dbReference type="InterPro" id="IPR001697">
    <property type="entry name" value="Pyr_Knase"/>
</dbReference>
<dbReference type="NCBIfam" id="NF004491">
    <property type="entry name" value="PRK05826.1"/>
    <property type="match status" value="1"/>
</dbReference>
<dbReference type="UniPathway" id="UPA00109">
    <property type="reaction ID" value="UER00188"/>
</dbReference>
<evidence type="ECO:0000256" key="5">
    <source>
        <dbReference type="ARBA" id="ARBA00008663"/>
    </source>
</evidence>
<keyword evidence="8 18" id="KW-0808">Transferase</keyword>
<keyword evidence="14" id="KW-0630">Potassium</keyword>
<dbReference type="InterPro" id="IPR036918">
    <property type="entry name" value="Pyrv_Knase_C_sf"/>
</dbReference>
<dbReference type="InterPro" id="IPR015813">
    <property type="entry name" value="Pyrv/PenolPyrv_kinase-like_dom"/>
</dbReference>
<evidence type="ECO:0000256" key="2">
    <source>
        <dbReference type="ARBA" id="ARBA00001958"/>
    </source>
</evidence>
<keyword evidence="12" id="KW-0067">ATP-binding</keyword>
<dbReference type="GO" id="GO:0004743">
    <property type="term" value="F:pyruvate kinase activity"/>
    <property type="evidence" value="ECO:0007669"/>
    <property type="project" value="UniProtKB-UniRule"/>
</dbReference>
<gene>
    <name evidence="22" type="primary">pyk</name>
    <name evidence="22" type="ORF">MM50RIKEN_18890</name>
</gene>
<keyword evidence="15 18" id="KW-0324">Glycolysis</keyword>
<dbReference type="NCBIfam" id="TIGR01064">
    <property type="entry name" value="pyruv_kin"/>
    <property type="match status" value="1"/>
</dbReference>
<dbReference type="InterPro" id="IPR018209">
    <property type="entry name" value="Pyrv_Knase_AS"/>
</dbReference>
<dbReference type="RefSeq" id="WP_213540716.1">
    <property type="nucleotide sequence ID" value="NZ_AP023418.1"/>
</dbReference>
<keyword evidence="10" id="KW-0547">Nucleotide-binding</keyword>
<evidence type="ECO:0000313" key="22">
    <source>
        <dbReference type="EMBL" id="BCK82126.1"/>
    </source>
</evidence>
<evidence type="ECO:0000256" key="10">
    <source>
        <dbReference type="ARBA" id="ARBA00022741"/>
    </source>
</evidence>
<dbReference type="GO" id="GO:0000287">
    <property type="term" value="F:magnesium ion binding"/>
    <property type="evidence" value="ECO:0007669"/>
    <property type="project" value="UniProtKB-UniRule"/>
</dbReference>
<dbReference type="Gene3D" id="3.50.30.10">
    <property type="entry name" value="Phosphohistidine domain"/>
    <property type="match status" value="1"/>
</dbReference>
<dbReference type="GO" id="GO:0005524">
    <property type="term" value="F:ATP binding"/>
    <property type="evidence" value="ECO:0007669"/>
    <property type="project" value="UniProtKB-KW"/>
</dbReference>
<sequence>MRKTKIVCTLGPATDGEGVLREMMLAGMNVARFNFSHGTHPEHKARLEQVKALRKELGLPVAAMLDTKGPEVRLKNFAGGSVTLQEGQEFTLTVEDVEGDATRCAVTYAELPQDVKAGDTILLDDGLVRLTVLSTTASAIRCRVENGGVMKDHKGVNVPGVSLSMPYMSQQDREDILFGMEEGFDFIAASFVRSAADVRELRKLLESRKSRIRIIAKIENQEGINNLTEILAAADGIMVARGDMGVEIDFTEIPAIQKNMIAQCVAAGKPVITATQMLDSMIENPRPTRAEITDVANAIYDGTSAIMLSGETAAGRYPVEAVRTMDAIARKTESHIDDAKLLGLRCRNRMNITAATAHAACTTAKDIGADAILTVSQAGITAQMVSSFRPETTVVALLLEEQVQRQMALYWGVEPITMPRAENTDELVELAVQSAEKAGLIRHGDLVVITAGVPVGISGTTNMIRIQQVGGSLLNAVGIGSRTASGPLCVCRSVEEVAEKFHAGDVLVVPYTTNELLPYLRDAAAIICEEGSTECHAATVGLLLSKPVLVGAGDATRRLEDGVRVSVDCARGVVQTMPQ</sequence>
<comment type="cofactor">
    <cofactor evidence="2">
        <name>K(+)</name>
        <dbReference type="ChEBI" id="CHEBI:29103"/>
    </cofactor>
</comment>
<dbReference type="InterPro" id="IPR015795">
    <property type="entry name" value="Pyrv_Knase_C"/>
</dbReference>
<feature type="domain" description="Pyruvate kinase C-terminal" evidence="21">
    <location>
        <begin position="355"/>
        <end position="466"/>
    </location>
</feature>
<evidence type="ECO:0000256" key="16">
    <source>
        <dbReference type="ARBA" id="ARBA00023317"/>
    </source>
</evidence>
<evidence type="ECO:0000259" key="20">
    <source>
        <dbReference type="Pfam" id="PF00391"/>
    </source>
</evidence>
<comment type="pathway">
    <text evidence="3 18">Carbohydrate degradation; glycolysis; pyruvate from D-glyceraldehyde 3-phosphate: step 5/5.</text>
</comment>
<dbReference type="NCBIfam" id="NF004978">
    <property type="entry name" value="PRK06354.1"/>
    <property type="match status" value="1"/>
</dbReference>
<evidence type="ECO:0000256" key="12">
    <source>
        <dbReference type="ARBA" id="ARBA00022840"/>
    </source>
</evidence>
<dbReference type="PRINTS" id="PR01050">
    <property type="entry name" value="PYRUVTKNASE"/>
</dbReference>
<evidence type="ECO:0000256" key="6">
    <source>
        <dbReference type="ARBA" id="ARBA00012142"/>
    </source>
</evidence>
<dbReference type="SUPFAM" id="SSF50800">
    <property type="entry name" value="PK beta-barrel domain-like"/>
    <property type="match status" value="1"/>
</dbReference>
<dbReference type="Pfam" id="PF00391">
    <property type="entry name" value="PEP-utilizers"/>
    <property type="match status" value="1"/>
</dbReference>
<keyword evidence="23" id="KW-1185">Reference proteome</keyword>
<dbReference type="KEGG" id="vcop:MM50RIKEN_18890"/>
<keyword evidence="9" id="KW-0479">Metal-binding</keyword>
<evidence type="ECO:0000313" key="23">
    <source>
        <dbReference type="Proteomes" id="UP000681035"/>
    </source>
</evidence>
<dbReference type="FunFam" id="2.40.33.10:FF:000001">
    <property type="entry name" value="Pyruvate kinase"/>
    <property type="match status" value="1"/>
</dbReference>
<name>A0A810Q8X2_9FIRM</name>
<evidence type="ECO:0000259" key="21">
    <source>
        <dbReference type="Pfam" id="PF02887"/>
    </source>
</evidence>
<dbReference type="Pfam" id="PF00224">
    <property type="entry name" value="PK"/>
    <property type="match status" value="1"/>
</dbReference>
<dbReference type="Proteomes" id="UP000681035">
    <property type="component" value="Chromosome"/>
</dbReference>
<comment type="similarity">
    <text evidence="5 18">Belongs to the pyruvate kinase family.</text>
</comment>
<dbReference type="SUPFAM" id="SSF51621">
    <property type="entry name" value="Phosphoenolpyruvate/pyruvate domain"/>
    <property type="match status" value="1"/>
</dbReference>
<evidence type="ECO:0000256" key="7">
    <source>
        <dbReference type="ARBA" id="ARBA00018587"/>
    </source>
</evidence>
<keyword evidence="16 22" id="KW-0670">Pyruvate</keyword>
<reference evidence="22" key="1">
    <citation type="submission" date="2020-09" db="EMBL/GenBank/DDBJ databases">
        <title>New species isolated from human feces.</title>
        <authorList>
            <person name="Kitahara M."/>
            <person name="Shigeno Y."/>
            <person name="Shime M."/>
            <person name="Matsumoto Y."/>
            <person name="Nakamura S."/>
            <person name="Motooka D."/>
            <person name="Fukuoka S."/>
            <person name="Nishikawa H."/>
            <person name="Benno Y."/>
        </authorList>
    </citation>
    <scope>NUCLEOTIDE SEQUENCE</scope>
    <source>
        <strain evidence="22">MM50</strain>
    </source>
</reference>
<dbReference type="InterPro" id="IPR015806">
    <property type="entry name" value="Pyrv_Knase_insert_dom_sf"/>
</dbReference>
<dbReference type="GO" id="GO:0030955">
    <property type="term" value="F:potassium ion binding"/>
    <property type="evidence" value="ECO:0007669"/>
    <property type="project" value="UniProtKB-UniRule"/>
</dbReference>
<dbReference type="Gene3D" id="2.40.33.10">
    <property type="entry name" value="PK beta-barrel domain-like"/>
    <property type="match status" value="1"/>
</dbReference>
<feature type="domain" description="Pyruvate kinase barrel" evidence="19">
    <location>
        <begin position="1"/>
        <end position="322"/>
    </location>
</feature>
<feature type="domain" description="PEP-utilising enzyme mobile" evidence="20">
    <location>
        <begin position="502"/>
        <end position="572"/>
    </location>
</feature>
<dbReference type="EC" id="2.7.1.40" evidence="6 17"/>
<dbReference type="InterPro" id="IPR008279">
    <property type="entry name" value="PEP-util_enz_mobile_dom"/>
</dbReference>
<dbReference type="FunFam" id="3.20.20.60:FF:000025">
    <property type="entry name" value="Pyruvate kinase"/>
    <property type="match status" value="1"/>
</dbReference>
<evidence type="ECO:0000256" key="1">
    <source>
        <dbReference type="ARBA" id="ARBA00001946"/>
    </source>
</evidence>
<accession>A0A810Q8X2</accession>
<dbReference type="InterPro" id="IPR011037">
    <property type="entry name" value="Pyrv_Knase-like_insert_dom_sf"/>
</dbReference>
<comment type="cofactor">
    <cofactor evidence="1">
        <name>Mg(2+)</name>
        <dbReference type="ChEBI" id="CHEBI:18420"/>
    </cofactor>
</comment>
<comment type="similarity">
    <text evidence="4">In the C-terminal section; belongs to the PEP-utilizing enzyme family.</text>
</comment>
<protein>
    <recommendedName>
        <fullName evidence="7 17">Pyruvate kinase</fullName>
        <ecNumber evidence="6 17">2.7.1.40</ecNumber>
    </recommendedName>
</protein>
<evidence type="ECO:0000256" key="9">
    <source>
        <dbReference type="ARBA" id="ARBA00022723"/>
    </source>
</evidence>
<dbReference type="InterPro" id="IPR036637">
    <property type="entry name" value="Phosphohistidine_dom_sf"/>
</dbReference>
<dbReference type="PANTHER" id="PTHR11817">
    <property type="entry name" value="PYRUVATE KINASE"/>
    <property type="match status" value="1"/>
</dbReference>
<evidence type="ECO:0000256" key="8">
    <source>
        <dbReference type="ARBA" id="ARBA00022679"/>
    </source>
</evidence>
<dbReference type="Gene3D" id="3.40.1380.20">
    <property type="entry name" value="Pyruvate kinase, C-terminal domain"/>
    <property type="match status" value="1"/>
</dbReference>
<dbReference type="InterPro" id="IPR040442">
    <property type="entry name" value="Pyrv_kinase-like_dom_sf"/>
</dbReference>
<dbReference type="AlphaFoldDB" id="A0A810Q8X2"/>
<organism evidence="22 23">
    <name type="scientific">Vescimonas coprocola</name>
    <dbReference type="NCBI Taxonomy" id="2714355"/>
    <lineage>
        <taxon>Bacteria</taxon>
        <taxon>Bacillati</taxon>
        <taxon>Bacillota</taxon>
        <taxon>Clostridia</taxon>
        <taxon>Eubacteriales</taxon>
        <taxon>Oscillospiraceae</taxon>
        <taxon>Vescimonas</taxon>
    </lineage>
</organism>
<dbReference type="EMBL" id="AP023418">
    <property type="protein sequence ID" value="BCK82126.1"/>
    <property type="molecule type" value="Genomic_DNA"/>
</dbReference>
<proteinExistence type="inferred from homology"/>
<comment type="catalytic activity">
    <reaction evidence="18">
        <text>pyruvate + ATP = phosphoenolpyruvate + ADP + H(+)</text>
        <dbReference type="Rhea" id="RHEA:18157"/>
        <dbReference type="ChEBI" id="CHEBI:15361"/>
        <dbReference type="ChEBI" id="CHEBI:15378"/>
        <dbReference type="ChEBI" id="CHEBI:30616"/>
        <dbReference type="ChEBI" id="CHEBI:58702"/>
        <dbReference type="ChEBI" id="CHEBI:456216"/>
        <dbReference type="EC" id="2.7.1.40"/>
    </reaction>
</comment>
<dbReference type="SUPFAM" id="SSF52009">
    <property type="entry name" value="Phosphohistidine domain"/>
    <property type="match status" value="1"/>
</dbReference>
<evidence type="ECO:0000256" key="4">
    <source>
        <dbReference type="ARBA" id="ARBA00006237"/>
    </source>
</evidence>
<dbReference type="Gene3D" id="3.20.20.60">
    <property type="entry name" value="Phosphoenolpyruvate-binding domains"/>
    <property type="match status" value="1"/>
</dbReference>
<dbReference type="InterPro" id="IPR015793">
    <property type="entry name" value="Pyrv_Knase_brl"/>
</dbReference>
<evidence type="ECO:0000256" key="13">
    <source>
        <dbReference type="ARBA" id="ARBA00022842"/>
    </source>
</evidence>
<evidence type="ECO:0000256" key="18">
    <source>
        <dbReference type="RuleBase" id="RU000504"/>
    </source>
</evidence>
<evidence type="ECO:0000256" key="14">
    <source>
        <dbReference type="ARBA" id="ARBA00022958"/>
    </source>
</evidence>
<dbReference type="GO" id="GO:0016301">
    <property type="term" value="F:kinase activity"/>
    <property type="evidence" value="ECO:0007669"/>
    <property type="project" value="UniProtKB-KW"/>
</dbReference>
<evidence type="ECO:0000259" key="19">
    <source>
        <dbReference type="Pfam" id="PF00224"/>
    </source>
</evidence>
<evidence type="ECO:0000256" key="11">
    <source>
        <dbReference type="ARBA" id="ARBA00022777"/>
    </source>
</evidence>
<evidence type="ECO:0000256" key="15">
    <source>
        <dbReference type="ARBA" id="ARBA00023152"/>
    </source>
</evidence>
<evidence type="ECO:0000256" key="3">
    <source>
        <dbReference type="ARBA" id="ARBA00004997"/>
    </source>
</evidence>
<evidence type="ECO:0000256" key="17">
    <source>
        <dbReference type="NCBIfam" id="TIGR01064"/>
    </source>
</evidence>
<dbReference type="SUPFAM" id="SSF52935">
    <property type="entry name" value="PK C-terminal domain-like"/>
    <property type="match status" value="1"/>
</dbReference>
<dbReference type="PROSITE" id="PS00110">
    <property type="entry name" value="PYRUVATE_KINASE"/>
    <property type="match status" value="1"/>
</dbReference>
<dbReference type="Pfam" id="PF02887">
    <property type="entry name" value="PK_C"/>
    <property type="match status" value="1"/>
</dbReference>